<dbReference type="UniPathway" id="UPA00537">
    <property type="reaction ID" value="UER00595"/>
</dbReference>
<proteinExistence type="predicted"/>
<comment type="pathway">
    <text evidence="1">Protein modification; protein lipoylation via exogenous pathway; protein N(6)-(lipoyl)lysine from lipoate: step 2/2.</text>
</comment>
<dbReference type="InterPro" id="IPR004143">
    <property type="entry name" value="BPL_LPL_catalytic"/>
</dbReference>
<dbReference type="PROSITE" id="PS51733">
    <property type="entry name" value="BPL_LPL_CATALYTIC"/>
    <property type="match status" value="1"/>
</dbReference>
<gene>
    <name evidence="3" type="primary">lplJ_5</name>
    <name evidence="3" type="ORF">SDC9_50228</name>
</gene>
<keyword evidence="3" id="KW-0436">Ligase</keyword>
<dbReference type="AlphaFoldDB" id="A0A644WK79"/>
<dbReference type="Gene3D" id="3.30.930.10">
    <property type="entry name" value="Bira Bifunctional Protein, Domain 2"/>
    <property type="match status" value="1"/>
</dbReference>
<dbReference type="GO" id="GO:0009249">
    <property type="term" value="P:protein lipoylation"/>
    <property type="evidence" value="ECO:0007669"/>
    <property type="project" value="InterPro"/>
</dbReference>
<dbReference type="InterPro" id="IPR004562">
    <property type="entry name" value="LipoylTrfase_LipoateP_Ligase"/>
</dbReference>
<dbReference type="SUPFAM" id="SSF55681">
    <property type="entry name" value="Class II aaRS and biotin synthetases"/>
    <property type="match status" value="1"/>
</dbReference>
<comment type="caution">
    <text evidence="3">The sequence shown here is derived from an EMBL/GenBank/DDBJ whole genome shotgun (WGS) entry which is preliminary data.</text>
</comment>
<dbReference type="GO" id="GO:0017118">
    <property type="term" value="F:lipoyltransferase activity"/>
    <property type="evidence" value="ECO:0007669"/>
    <property type="project" value="TreeGrafter"/>
</dbReference>
<dbReference type="GO" id="GO:0005737">
    <property type="term" value="C:cytoplasm"/>
    <property type="evidence" value="ECO:0007669"/>
    <property type="project" value="TreeGrafter"/>
</dbReference>
<dbReference type="PANTHER" id="PTHR12561:SF3">
    <property type="entry name" value="LIPOYLTRANSFERASE 1, MITOCHONDRIAL"/>
    <property type="match status" value="1"/>
</dbReference>
<dbReference type="EC" id="6.3.1.20" evidence="3"/>
<dbReference type="PANTHER" id="PTHR12561">
    <property type="entry name" value="LIPOATE-PROTEIN LIGASE"/>
    <property type="match status" value="1"/>
</dbReference>
<dbReference type="InterPro" id="IPR045864">
    <property type="entry name" value="aa-tRNA-synth_II/BPL/LPL"/>
</dbReference>
<name>A0A644WK79_9ZZZZ</name>
<dbReference type="CDD" id="cd16443">
    <property type="entry name" value="LplA"/>
    <property type="match status" value="1"/>
</dbReference>
<reference evidence="3" key="1">
    <citation type="submission" date="2019-08" db="EMBL/GenBank/DDBJ databases">
        <authorList>
            <person name="Kucharzyk K."/>
            <person name="Murdoch R.W."/>
            <person name="Higgins S."/>
            <person name="Loffler F."/>
        </authorList>
    </citation>
    <scope>NUCLEOTIDE SEQUENCE</scope>
</reference>
<dbReference type="EMBL" id="VSSQ01000996">
    <property type="protein sequence ID" value="MPM03961.1"/>
    <property type="molecule type" value="Genomic_DNA"/>
</dbReference>
<dbReference type="Pfam" id="PF21948">
    <property type="entry name" value="LplA-B_cat"/>
    <property type="match status" value="1"/>
</dbReference>
<sequence>MELVFSEKNDPAINLALEEFLFNKTDMEYALFYVNAPSVIIGCNQVWENEVNAEFCRQQAIPVYRRISGGGAVYHDYGNLNYCFISNKKGDKTDLNAEFLKPIIVSLTTFGCQPVVGQRKDLWLPDGFKFSGTASHVTANRILHHGTLLYDTDIDKLTGALAAKKVNTEVKGIASVPSPVKNIRTFCMENHLPVRTPSEFFNKIIEEVKFVTGITQTITPDETMMKAVELLANEKYRSESWNKKK</sequence>
<protein>
    <submittedName>
        <fullName evidence="3">Lipoate-protein ligase LplJ</fullName>
        <ecNumber evidence="3">6.3.1.20</ecNumber>
    </submittedName>
</protein>
<dbReference type="GO" id="GO:0016979">
    <property type="term" value="F:lipoate-protein ligase activity"/>
    <property type="evidence" value="ECO:0007669"/>
    <property type="project" value="UniProtKB-EC"/>
</dbReference>
<organism evidence="3">
    <name type="scientific">bioreactor metagenome</name>
    <dbReference type="NCBI Taxonomy" id="1076179"/>
    <lineage>
        <taxon>unclassified sequences</taxon>
        <taxon>metagenomes</taxon>
        <taxon>ecological metagenomes</taxon>
    </lineage>
</organism>
<feature type="domain" description="BPL/LPL catalytic" evidence="2">
    <location>
        <begin position="24"/>
        <end position="216"/>
    </location>
</feature>
<evidence type="ECO:0000313" key="3">
    <source>
        <dbReference type="EMBL" id="MPM03961.1"/>
    </source>
</evidence>
<accession>A0A644WK79</accession>
<evidence type="ECO:0000259" key="2">
    <source>
        <dbReference type="PROSITE" id="PS51733"/>
    </source>
</evidence>
<evidence type="ECO:0000256" key="1">
    <source>
        <dbReference type="ARBA" id="ARBA00005085"/>
    </source>
</evidence>